<accession>A0ABU2LGI5</accession>
<evidence type="ECO:0000256" key="1">
    <source>
        <dbReference type="SAM" id="MobiDB-lite"/>
    </source>
</evidence>
<dbReference type="InterPro" id="IPR036628">
    <property type="entry name" value="Clp_N_dom_sf"/>
</dbReference>
<dbReference type="Pfam" id="PF02861">
    <property type="entry name" value="Clp_N"/>
    <property type="match status" value="1"/>
</dbReference>
<evidence type="ECO:0000313" key="4">
    <source>
        <dbReference type="Proteomes" id="UP001183388"/>
    </source>
</evidence>
<evidence type="ECO:0000259" key="2">
    <source>
        <dbReference type="Pfam" id="PF02861"/>
    </source>
</evidence>
<reference evidence="4" key="1">
    <citation type="submission" date="2023-07" db="EMBL/GenBank/DDBJ databases">
        <title>30 novel species of actinomycetes from the DSMZ collection.</title>
        <authorList>
            <person name="Nouioui I."/>
        </authorList>
    </citation>
    <scope>NUCLEOTIDE SEQUENCE [LARGE SCALE GENOMIC DNA]</scope>
    <source>
        <strain evidence="4">DSM 44917</strain>
    </source>
</reference>
<name>A0ABU2LGI5_9ACTN</name>
<feature type="region of interest" description="Disordered" evidence="1">
    <location>
        <begin position="1"/>
        <end position="33"/>
    </location>
</feature>
<dbReference type="GO" id="GO:0008233">
    <property type="term" value="F:peptidase activity"/>
    <property type="evidence" value="ECO:0007669"/>
    <property type="project" value="UniProtKB-KW"/>
</dbReference>
<feature type="region of interest" description="Disordered" evidence="1">
    <location>
        <begin position="93"/>
        <end position="131"/>
    </location>
</feature>
<protein>
    <submittedName>
        <fullName evidence="3">Clp protease N-terminal domain-containing protein</fullName>
    </submittedName>
</protein>
<feature type="region of interest" description="Disordered" evidence="1">
    <location>
        <begin position="147"/>
        <end position="170"/>
    </location>
</feature>
<keyword evidence="4" id="KW-1185">Reference proteome</keyword>
<proteinExistence type="predicted"/>
<dbReference type="RefSeq" id="WP_311633597.1">
    <property type="nucleotide sequence ID" value="NZ_JAVREN010000088.1"/>
</dbReference>
<evidence type="ECO:0000313" key="3">
    <source>
        <dbReference type="EMBL" id="MDT0310631.1"/>
    </source>
</evidence>
<keyword evidence="3" id="KW-0378">Hydrolase</keyword>
<dbReference type="GO" id="GO:0006508">
    <property type="term" value="P:proteolysis"/>
    <property type="evidence" value="ECO:0007669"/>
    <property type="project" value="UniProtKB-KW"/>
</dbReference>
<keyword evidence="3" id="KW-0645">Protease</keyword>
<dbReference type="SUPFAM" id="SSF81923">
    <property type="entry name" value="Double Clp-N motif"/>
    <property type="match status" value="1"/>
</dbReference>
<dbReference type="Proteomes" id="UP001183388">
    <property type="component" value="Unassembled WGS sequence"/>
</dbReference>
<feature type="domain" description="Clp R" evidence="2">
    <location>
        <begin position="40"/>
        <end position="153"/>
    </location>
</feature>
<comment type="caution">
    <text evidence="3">The sequence shown here is derived from an EMBL/GenBank/DDBJ whole genome shotgun (WGS) entry which is preliminary data.</text>
</comment>
<dbReference type="EMBL" id="JAVREN010000088">
    <property type="protein sequence ID" value="MDT0310631.1"/>
    <property type="molecule type" value="Genomic_DNA"/>
</dbReference>
<dbReference type="InterPro" id="IPR004176">
    <property type="entry name" value="Clp_R_N"/>
</dbReference>
<gene>
    <name evidence="3" type="ORF">RM780_27330</name>
</gene>
<dbReference type="Gene3D" id="1.10.1780.10">
    <property type="entry name" value="Clp, N-terminal domain"/>
    <property type="match status" value="1"/>
</dbReference>
<sequence length="170" mass="17072">MTASPPGSNDPITSLVEDFLGTSPSAAPPAVRRDPAGRLLTESANELLAAAGTRAARDGADLDTAHLLWAATSSPAARLALERAGVDPDRLAADLEDSMPTATEPGEPALTPATQDALHAAQAHAGPSARIGPEHLLAALLDAPGTGAGRALRAESATGPEDNARDRPGA</sequence>
<organism evidence="3 4">
    <name type="scientific">Streptomyces boetiae</name>
    <dbReference type="NCBI Taxonomy" id="3075541"/>
    <lineage>
        <taxon>Bacteria</taxon>
        <taxon>Bacillati</taxon>
        <taxon>Actinomycetota</taxon>
        <taxon>Actinomycetes</taxon>
        <taxon>Kitasatosporales</taxon>
        <taxon>Streptomycetaceae</taxon>
        <taxon>Streptomyces</taxon>
    </lineage>
</organism>
<feature type="compositionally biased region" description="Polar residues" evidence="1">
    <location>
        <begin position="1"/>
        <end position="12"/>
    </location>
</feature>